<dbReference type="InterPro" id="IPR002571">
    <property type="entry name" value="HrcA"/>
</dbReference>
<name>A0A060PTY9_HELPX</name>
<dbReference type="GO" id="GO:0003677">
    <property type="term" value="F:DNA binding"/>
    <property type="evidence" value="ECO:0007669"/>
    <property type="project" value="InterPro"/>
</dbReference>
<dbReference type="Proteomes" id="UP000031662">
    <property type="component" value="Chromosome"/>
</dbReference>
<dbReference type="RefSeq" id="WP_041050498.1">
    <property type="nucleotide sequence ID" value="NZ_AP014523.1"/>
</dbReference>
<dbReference type="HAMAP" id="MF_00081">
    <property type="entry name" value="HrcA"/>
    <property type="match status" value="1"/>
</dbReference>
<evidence type="ECO:0000256" key="4">
    <source>
        <dbReference type="ARBA" id="ARBA00023163"/>
    </source>
</evidence>
<dbReference type="HOGENOM" id="CLU_091026_0_0_7"/>
<evidence type="ECO:0000313" key="7">
    <source>
        <dbReference type="Proteomes" id="UP000031662"/>
    </source>
</evidence>
<comment type="function">
    <text evidence="5">Negative regulator of class I heat shock genes (grpE-dnaK-dnaJ and groELS operons). Prevents heat-shock induction of these operons.</text>
</comment>
<dbReference type="EMBL" id="AP014523">
    <property type="protein sequence ID" value="BAO97743.1"/>
    <property type="molecule type" value="Genomic_DNA"/>
</dbReference>
<dbReference type="AlphaFoldDB" id="A0A060PTY9"/>
<gene>
    <name evidence="5" type="primary">hrcA</name>
    <name evidence="6" type="ORF">NY40_0731</name>
</gene>
<proteinExistence type="inferred from homology"/>
<dbReference type="InterPro" id="IPR036388">
    <property type="entry name" value="WH-like_DNA-bd_sf"/>
</dbReference>
<evidence type="ECO:0000313" key="6">
    <source>
        <dbReference type="EMBL" id="BAO97743.1"/>
    </source>
</evidence>
<reference evidence="6 7" key="1">
    <citation type="submission" date="2013-11" db="EMBL/GenBank/DDBJ databases">
        <title>Estimation of Helicobacter pylori bacteriophage ecology using H. pylori isolates.</title>
        <authorList>
            <person name="Uchiyama J."/>
            <person name="Takemura-Uchiyama I."/>
            <person name="Ujihara T."/>
            <person name="Matsuzaki S."/>
        </authorList>
    </citation>
    <scope>NUCLEOTIDE SEQUENCE [LARGE SCALE GENOMIC DNA]</scope>
    <source>
        <strain evidence="6 7">NY40</strain>
    </source>
</reference>
<dbReference type="SUPFAM" id="SSF46785">
    <property type="entry name" value="Winged helix' DNA-binding domain"/>
    <property type="match status" value="1"/>
</dbReference>
<dbReference type="Gene3D" id="1.10.10.10">
    <property type="entry name" value="Winged helix-like DNA-binding domain superfamily/Winged helix DNA-binding domain"/>
    <property type="match status" value="1"/>
</dbReference>
<dbReference type="InterPro" id="IPR036390">
    <property type="entry name" value="WH_DNA-bd_sf"/>
</dbReference>
<evidence type="ECO:0000256" key="2">
    <source>
        <dbReference type="ARBA" id="ARBA00023015"/>
    </source>
</evidence>
<protein>
    <recommendedName>
        <fullName evidence="5">Heat-inducible transcription repressor HrcA</fullName>
    </recommendedName>
</protein>
<organism evidence="6 7">
    <name type="scientific">Helicobacter pylori NY40</name>
    <dbReference type="NCBI Taxonomy" id="1426844"/>
    <lineage>
        <taxon>Bacteria</taxon>
        <taxon>Pseudomonadati</taxon>
        <taxon>Campylobacterota</taxon>
        <taxon>Epsilonproteobacteria</taxon>
        <taxon>Campylobacterales</taxon>
        <taxon>Helicobacteraceae</taxon>
        <taxon>Helicobacter</taxon>
    </lineage>
</organism>
<dbReference type="GO" id="GO:0045892">
    <property type="term" value="P:negative regulation of DNA-templated transcription"/>
    <property type="evidence" value="ECO:0007669"/>
    <property type="project" value="UniProtKB-UniRule"/>
</dbReference>
<dbReference type="NCBIfam" id="NF003033">
    <property type="entry name" value="PRK03911.1"/>
    <property type="match status" value="1"/>
</dbReference>
<keyword evidence="1 5" id="KW-0678">Repressor</keyword>
<dbReference type="FunFam" id="1.10.10.10:FF:000785">
    <property type="entry name" value="Heat-inducible transcription repressor HrcA"/>
    <property type="match status" value="1"/>
</dbReference>
<dbReference type="PANTHER" id="PTHR34824">
    <property type="entry name" value="HEAT-INDUCIBLE TRANSCRIPTION REPRESSOR HRCA"/>
    <property type="match status" value="1"/>
</dbReference>
<evidence type="ECO:0000256" key="1">
    <source>
        <dbReference type="ARBA" id="ARBA00022491"/>
    </source>
</evidence>
<keyword evidence="2 5" id="KW-0805">Transcription regulation</keyword>
<evidence type="ECO:0000256" key="3">
    <source>
        <dbReference type="ARBA" id="ARBA00023016"/>
    </source>
</evidence>
<accession>A0A060PTY9</accession>
<evidence type="ECO:0000256" key="5">
    <source>
        <dbReference type="HAMAP-Rule" id="MF_00081"/>
    </source>
</evidence>
<keyword evidence="3 5" id="KW-0346">Stress response</keyword>
<dbReference type="PANTHER" id="PTHR34824:SF1">
    <property type="entry name" value="HEAT-INDUCIBLE TRANSCRIPTION REPRESSOR HRCA"/>
    <property type="match status" value="1"/>
</dbReference>
<sequence>MVIDEIFQIMMLRRIKVGPDLNKKESLLDAFVKTYLQILEPISSKRLKELANLKISCATIRNYFQILSKEGMLYQAHSSGARLPTFKAFENYWHKSLCFEVLKVNEKRLKSASENFGLFVLLKKPSLERLERVIECEKRFLILDFLAFSCALSYSVKMEKFLLELVGRSVKEVRSIAASVNALSLARQLERLEYSNTQITRFNLMGLKTLLNSPLFFDILEGKVLERFKKGLHFIEPDCMLVIRPIEFQNERMQLLCVGKLECDYEGFFQTISEEE</sequence>
<keyword evidence="4 5" id="KW-0804">Transcription</keyword>
<comment type="similarity">
    <text evidence="5">Belongs to the HrcA family.</text>
</comment>